<feature type="non-terminal residue" evidence="1">
    <location>
        <position position="1"/>
    </location>
</feature>
<sequence length="69" mass="7605">MNQPTALRPQMIAADVPVNTSLNSLSADQKYEILVNGTDPFENLQRTEKLEVPQLSDTINLGSSFNNNT</sequence>
<reference evidence="1" key="1">
    <citation type="submission" date="2021-06" db="EMBL/GenBank/DDBJ databases">
        <authorList>
            <person name="Kallberg Y."/>
            <person name="Tangrot J."/>
            <person name="Rosling A."/>
        </authorList>
    </citation>
    <scope>NUCLEOTIDE SEQUENCE</scope>
    <source>
        <strain evidence="1">AU212A</strain>
    </source>
</reference>
<comment type="caution">
    <text evidence="1">The sequence shown here is derived from an EMBL/GenBank/DDBJ whole genome shotgun (WGS) entry which is preliminary data.</text>
</comment>
<dbReference type="EMBL" id="CAJVPM010003344">
    <property type="protein sequence ID" value="CAG8499939.1"/>
    <property type="molecule type" value="Genomic_DNA"/>
</dbReference>
<accession>A0ACA9KZZ2</accession>
<dbReference type="Proteomes" id="UP000789860">
    <property type="component" value="Unassembled WGS sequence"/>
</dbReference>
<evidence type="ECO:0000313" key="1">
    <source>
        <dbReference type="EMBL" id="CAG8499939.1"/>
    </source>
</evidence>
<evidence type="ECO:0000313" key="2">
    <source>
        <dbReference type="Proteomes" id="UP000789860"/>
    </source>
</evidence>
<name>A0ACA9KZZ2_9GLOM</name>
<protein>
    <submittedName>
        <fullName evidence="1">10578_t:CDS:1</fullName>
    </submittedName>
</protein>
<gene>
    <name evidence="1" type="ORF">SCALOS_LOCUS3195</name>
</gene>
<keyword evidence="2" id="KW-1185">Reference proteome</keyword>
<proteinExistence type="predicted"/>
<organism evidence="1 2">
    <name type="scientific">Scutellospora calospora</name>
    <dbReference type="NCBI Taxonomy" id="85575"/>
    <lineage>
        <taxon>Eukaryota</taxon>
        <taxon>Fungi</taxon>
        <taxon>Fungi incertae sedis</taxon>
        <taxon>Mucoromycota</taxon>
        <taxon>Glomeromycotina</taxon>
        <taxon>Glomeromycetes</taxon>
        <taxon>Diversisporales</taxon>
        <taxon>Gigasporaceae</taxon>
        <taxon>Scutellospora</taxon>
    </lineage>
</organism>